<accession>A0A2S8FYL3</accession>
<name>A0A2S8FYL3_9BACT</name>
<organism evidence="2 3">
    <name type="scientific">Blastopirellula marina</name>
    <dbReference type="NCBI Taxonomy" id="124"/>
    <lineage>
        <taxon>Bacteria</taxon>
        <taxon>Pseudomonadati</taxon>
        <taxon>Planctomycetota</taxon>
        <taxon>Planctomycetia</taxon>
        <taxon>Pirellulales</taxon>
        <taxon>Pirellulaceae</taxon>
        <taxon>Blastopirellula</taxon>
    </lineage>
</organism>
<dbReference type="EMBL" id="PUHY01000005">
    <property type="protein sequence ID" value="PQO37289.1"/>
    <property type="molecule type" value="Genomic_DNA"/>
</dbReference>
<gene>
    <name evidence="2" type="ORF">C5Y83_04905</name>
</gene>
<keyword evidence="1" id="KW-1133">Transmembrane helix</keyword>
<feature type="transmembrane region" description="Helical" evidence="1">
    <location>
        <begin position="93"/>
        <end position="117"/>
    </location>
</feature>
<dbReference type="OrthoDB" id="5360192at2"/>
<keyword evidence="1" id="KW-0812">Transmembrane</keyword>
<reference evidence="2 3" key="1">
    <citation type="submission" date="2018-02" db="EMBL/GenBank/DDBJ databases">
        <title>Comparative genomes isolates from brazilian mangrove.</title>
        <authorList>
            <person name="Araujo J.E."/>
            <person name="Taketani R.G."/>
            <person name="Silva M.C.P."/>
            <person name="Loureco M.V."/>
            <person name="Andreote F.D."/>
        </authorList>
    </citation>
    <scope>NUCLEOTIDE SEQUENCE [LARGE SCALE GENOMIC DNA]</scope>
    <source>
        <strain evidence="2 3">Hex-1 MGV</strain>
    </source>
</reference>
<evidence type="ECO:0000313" key="3">
    <source>
        <dbReference type="Proteomes" id="UP000238322"/>
    </source>
</evidence>
<dbReference type="AlphaFoldDB" id="A0A2S8FYL3"/>
<keyword evidence="1" id="KW-0472">Membrane</keyword>
<evidence type="ECO:0000313" key="2">
    <source>
        <dbReference type="EMBL" id="PQO37289.1"/>
    </source>
</evidence>
<protein>
    <submittedName>
        <fullName evidence="2">DUF2809 domain-containing protein</fullName>
    </submittedName>
</protein>
<dbReference type="Proteomes" id="UP000238322">
    <property type="component" value="Unassembled WGS sequence"/>
</dbReference>
<dbReference type="RefSeq" id="WP_105328540.1">
    <property type="nucleotide sequence ID" value="NZ_PUHY01000005.1"/>
</dbReference>
<dbReference type="Pfam" id="PF10990">
    <property type="entry name" value="DUF2809"/>
    <property type="match status" value="1"/>
</dbReference>
<comment type="caution">
    <text evidence="2">The sequence shown here is derived from an EMBL/GenBank/DDBJ whole genome shotgun (WGS) entry which is preliminary data.</text>
</comment>
<sequence>MKRIVYLALALIVVTFGLASRRFRSELPTFVGDYSGDVLWALMMYLLVSAVLPRMRIINRGFIALGLAYLVEISQLYHAPWIDAVRQTRLGGLVLGFTFVWSDFACYTVGVLLGTAIESGSHFLGESRKPPEESQ</sequence>
<proteinExistence type="predicted"/>
<evidence type="ECO:0000256" key="1">
    <source>
        <dbReference type="SAM" id="Phobius"/>
    </source>
</evidence>
<dbReference type="InterPro" id="IPR021257">
    <property type="entry name" value="DUF2809"/>
</dbReference>
<feature type="transmembrane region" description="Helical" evidence="1">
    <location>
        <begin position="38"/>
        <end position="55"/>
    </location>
</feature>
<feature type="transmembrane region" description="Helical" evidence="1">
    <location>
        <begin position="62"/>
        <end position="81"/>
    </location>
</feature>